<evidence type="ECO:0000313" key="2">
    <source>
        <dbReference type="Proteomes" id="UP000324800"/>
    </source>
</evidence>
<comment type="caution">
    <text evidence="1">The sequence shown here is derived from an EMBL/GenBank/DDBJ whole genome shotgun (WGS) entry which is preliminary data.</text>
</comment>
<name>A0A5J4TUZ7_9EUKA</name>
<accession>A0A5J4TUZ7</accession>
<protein>
    <submittedName>
        <fullName evidence="1">Uncharacterized protein</fullName>
    </submittedName>
</protein>
<proteinExistence type="predicted"/>
<dbReference type="EMBL" id="SNRW01025613">
    <property type="protein sequence ID" value="KAA6361391.1"/>
    <property type="molecule type" value="Genomic_DNA"/>
</dbReference>
<gene>
    <name evidence="1" type="ORF">EZS28_043082</name>
</gene>
<dbReference type="AlphaFoldDB" id="A0A5J4TUZ7"/>
<organism evidence="1 2">
    <name type="scientific">Streblomastix strix</name>
    <dbReference type="NCBI Taxonomy" id="222440"/>
    <lineage>
        <taxon>Eukaryota</taxon>
        <taxon>Metamonada</taxon>
        <taxon>Preaxostyla</taxon>
        <taxon>Oxymonadida</taxon>
        <taxon>Streblomastigidae</taxon>
        <taxon>Streblomastix</taxon>
    </lineage>
</organism>
<reference evidence="1 2" key="1">
    <citation type="submission" date="2019-03" db="EMBL/GenBank/DDBJ databases">
        <title>Single cell metagenomics reveals metabolic interactions within the superorganism composed of flagellate Streblomastix strix and complex community of Bacteroidetes bacteria on its surface.</title>
        <authorList>
            <person name="Treitli S.C."/>
            <person name="Kolisko M."/>
            <person name="Husnik F."/>
            <person name="Keeling P."/>
            <person name="Hampl V."/>
        </authorList>
    </citation>
    <scope>NUCLEOTIDE SEQUENCE [LARGE SCALE GENOMIC DNA]</scope>
    <source>
        <strain evidence="1">ST1C</strain>
    </source>
</reference>
<dbReference type="Proteomes" id="UP000324800">
    <property type="component" value="Unassembled WGS sequence"/>
</dbReference>
<evidence type="ECO:0000313" key="1">
    <source>
        <dbReference type="EMBL" id="KAA6361391.1"/>
    </source>
</evidence>
<sequence length="76" mass="9023">MESDPRTLTFFVNDIEQKQYITHIPTAVRFWSYIFRKGSQFKILRFDRLASPKAKHESGSRGWKWGSRWKCKEGGV</sequence>